<comment type="caution">
    <text evidence="1">The sequence shown here is derived from an EMBL/GenBank/DDBJ whole genome shotgun (WGS) entry which is preliminary data.</text>
</comment>
<keyword evidence="2" id="KW-1185">Reference proteome</keyword>
<sequence length="60" mass="6683">MHEDCEATIGDRRANELIDGYLQYRTIIEAHSCSGPAHKIFIGGYLELRRPPGPLVSSNI</sequence>
<organism evidence="1 2">
    <name type="scientific">Aspergillus tanneri</name>
    <dbReference type="NCBI Taxonomy" id="1220188"/>
    <lineage>
        <taxon>Eukaryota</taxon>
        <taxon>Fungi</taxon>
        <taxon>Dikarya</taxon>
        <taxon>Ascomycota</taxon>
        <taxon>Pezizomycotina</taxon>
        <taxon>Eurotiomycetes</taxon>
        <taxon>Eurotiomycetidae</taxon>
        <taxon>Eurotiales</taxon>
        <taxon>Aspergillaceae</taxon>
        <taxon>Aspergillus</taxon>
        <taxon>Aspergillus subgen. Circumdati</taxon>
    </lineage>
</organism>
<name>A0A4S3J0G7_9EURO</name>
<gene>
    <name evidence="1" type="ORF">EYZ11_013199</name>
</gene>
<evidence type="ECO:0000313" key="2">
    <source>
        <dbReference type="Proteomes" id="UP000308092"/>
    </source>
</evidence>
<dbReference type="Proteomes" id="UP000308092">
    <property type="component" value="Unassembled WGS sequence"/>
</dbReference>
<evidence type="ECO:0000313" key="1">
    <source>
        <dbReference type="EMBL" id="THC87358.1"/>
    </source>
</evidence>
<accession>A0A4S3J0G7</accession>
<dbReference type="VEuPathDB" id="FungiDB:EYZ11_013199"/>
<dbReference type="AlphaFoldDB" id="A0A4S3J0G7"/>
<protein>
    <submittedName>
        <fullName evidence="1">Uncharacterized protein</fullName>
    </submittedName>
</protein>
<dbReference type="EMBL" id="SOSA01001266">
    <property type="protein sequence ID" value="THC87358.1"/>
    <property type="molecule type" value="Genomic_DNA"/>
</dbReference>
<proteinExistence type="predicted"/>
<reference evidence="1 2" key="1">
    <citation type="submission" date="2019-03" db="EMBL/GenBank/DDBJ databases">
        <title>The genome sequence of a newly discovered highly antifungal drug resistant Aspergillus species, Aspergillus tanneri NIH 1004.</title>
        <authorList>
            <person name="Mounaud S."/>
            <person name="Singh I."/>
            <person name="Joardar V."/>
            <person name="Pakala S."/>
            <person name="Pakala S."/>
            <person name="Venepally P."/>
            <person name="Hoover J."/>
            <person name="Nierman W."/>
            <person name="Chung J."/>
            <person name="Losada L."/>
        </authorList>
    </citation>
    <scope>NUCLEOTIDE SEQUENCE [LARGE SCALE GENOMIC DNA]</scope>
    <source>
        <strain evidence="1 2">NIH1004</strain>
    </source>
</reference>